<keyword evidence="2" id="KW-0997">Cell inner membrane</keyword>
<name>Q89S99_BRADU</name>
<evidence type="ECO:0000256" key="5">
    <source>
        <dbReference type="PROSITE-ProRule" id="PRU00284"/>
    </source>
</evidence>
<dbReference type="GO" id="GO:0006935">
    <property type="term" value="P:chemotaxis"/>
    <property type="evidence" value="ECO:0000318"/>
    <property type="project" value="GO_Central"/>
</dbReference>
<dbReference type="PROSITE" id="PS50111">
    <property type="entry name" value="CHEMOTAXIS_TRANSDUC_2"/>
    <property type="match status" value="1"/>
</dbReference>
<keyword evidence="8" id="KW-0472">Membrane</keyword>
<evidence type="ECO:0000259" key="11">
    <source>
        <dbReference type="PROSITE" id="PS50885"/>
    </source>
</evidence>
<dbReference type="HOGENOM" id="CLU_000445_107_27_5"/>
<keyword evidence="8" id="KW-1133">Transmembrane helix</keyword>
<dbReference type="InParanoid" id="Q89S99"/>
<dbReference type="InterPro" id="IPR003660">
    <property type="entry name" value="HAMP_dom"/>
</dbReference>
<organism evidence="12 13">
    <name type="scientific">Bradyrhizobium diazoefficiens (strain JCM 10833 / BCRC 13528 / IAM 13628 / NBRC 14792 / USDA 110)</name>
    <dbReference type="NCBI Taxonomy" id="224911"/>
    <lineage>
        <taxon>Bacteria</taxon>
        <taxon>Pseudomonadati</taxon>
        <taxon>Pseudomonadota</taxon>
        <taxon>Alphaproteobacteria</taxon>
        <taxon>Hyphomicrobiales</taxon>
        <taxon>Nitrobacteraceae</taxon>
        <taxon>Bradyrhizobium</taxon>
    </lineage>
</organism>
<dbReference type="eggNOG" id="COG2770">
    <property type="taxonomic scope" value="Bacteria"/>
</dbReference>
<dbReference type="KEGG" id="bja:blr2506"/>
<dbReference type="Gene3D" id="1.10.287.950">
    <property type="entry name" value="Methyl-accepting chemotaxis protein"/>
    <property type="match status" value="1"/>
</dbReference>
<feature type="transmembrane region" description="Helical" evidence="8">
    <location>
        <begin position="91"/>
        <end position="113"/>
    </location>
</feature>
<evidence type="ECO:0000256" key="1">
    <source>
        <dbReference type="ARBA" id="ARBA00004429"/>
    </source>
</evidence>
<dbReference type="AlphaFoldDB" id="Q89S99"/>
<feature type="domain" description="Methyl-accepting transducer" evidence="9">
    <location>
        <begin position="485"/>
        <end position="728"/>
    </location>
</feature>
<feature type="transmembrane region" description="Helical" evidence="8">
    <location>
        <begin position="379"/>
        <end position="401"/>
    </location>
</feature>
<evidence type="ECO:0000256" key="6">
    <source>
        <dbReference type="SAM" id="Coils"/>
    </source>
</evidence>
<feature type="region of interest" description="Disordered" evidence="7">
    <location>
        <begin position="692"/>
        <end position="718"/>
    </location>
</feature>
<reference evidence="13" key="1">
    <citation type="journal article" date="2002" name="DNA Res.">
        <title>Complete genomic sequence of nitrogen-fixing symbiotic bacterium Bradyrhizobium japonicum USDA110.</title>
        <authorList>
            <person name="Kaneko T."/>
            <person name="Nakamura Y."/>
            <person name="Sato S."/>
            <person name="Minamisawa K."/>
            <person name="Uchiumi T."/>
            <person name="Sasamoto S."/>
            <person name="Watanabe A."/>
            <person name="Idesawa K."/>
            <person name="Iriguchi M."/>
            <person name="Kawashima K."/>
            <person name="Kohara M."/>
            <person name="Matsumoto M."/>
            <person name="Shimpo S."/>
            <person name="Tsuruoka H."/>
            <person name="Wada T."/>
            <person name="Yamada M."/>
            <person name="Tabata S."/>
        </authorList>
    </citation>
    <scope>NUCLEOTIDE SEQUENCE [LARGE SCALE GENOMIC DNA]</scope>
    <source>
        <strain evidence="13">JCM 10833 / BCRC 13528 / IAM 13628 / NBRC 14792 / USDA 110</strain>
    </source>
</reference>
<dbReference type="OrthoDB" id="8332525at2"/>
<dbReference type="PANTHER" id="PTHR32089:SF112">
    <property type="entry name" value="LYSOZYME-LIKE PROTEIN-RELATED"/>
    <property type="match status" value="1"/>
</dbReference>
<feature type="coiled-coil region" evidence="6">
    <location>
        <begin position="447"/>
        <end position="474"/>
    </location>
</feature>
<dbReference type="PATRIC" id="fig|224911.5.peg.2460"/>
<dbReference type="eggNOG" id="COG0840">
    <property type="taxonomic scope" value="Bacteria"/>
</dbReference>
<comment type="similarity">
    <text evidence="4">Belongs to the methyl-accepting chemotaxis (MCP) protein family.</text>
</comment>
<sequence length="748" mass="79622">MRLRALRQNLAQLPIKSAVLLRSFARTREGLEGSINECPPLCRGAAWVAEQRPTAARVAGDDRRTFGRSNSHASGWTVGMPKFRLRIRGRLYAGFMALVAVGLVMAVVAIWNLRAVQDQVAKLSAFSDSTARVLEISTHLQAIQRANLRYIYDASEPAMKEASEREAAATELLKVGAQGTASEERRKLYEDLITDIARMRSLRDNLGDAVNEARTGKATLLPSGDELTVKMGKLVDTARAAVDEDTAALVADLESRLLLVQIANWRFLALRDTKGPANFRTNVDRAMQRLTALEKSPQATELRATLAPVKTSLGIYKSAFETTSAAMLQADEIYHKNLAPLIVESIGKLKVAETTLKKDYKDSRTTAEAVIEGTTSVQAIAGGLAVLFGLIVAFLIARSIVGPLTSMTRAMGLLAGGNLEVEIPGRGKADEIGDMAKAIEVFKNNMVDTERMRAEQVEVEARQAEGRKKDMVRLADQFEQAVGEIVDTVSSASNELEASAGTLTTTASRAQDLSTEVASASQEASANVQAVASATEELSSSVSEIARQVQESARIASEAVGQASRTNDRVGELSKAAARIGDVVELISTIAGQTNLLALNATIEAARAGEAGRGFAVVASEVKALAEQTAKATGEIGQQISNIQAATEQSVGAIREISGTIERLSEISSTVAAAVEQQGAATQEISRNVQQAAHGTQRVSTNIGDVQRGASETGSASSQVLSAARSLSADSNRLKQEVARFLNSVHAA</sequence>
<keyword evidence="2" id="KW-1003">Cell membrane</keyword>
<dbReference type="EnsemblBacteria" id="BAC47771">
    <property type="protein sequence ID" value="BAC47771"/>
    <property type="gene ID" value="BAC47771"/>
</dbReference>
<feature type="domain" description="T-SNARE coiled-coil homology" evidence="10">
    <location>
        <begin position="644"/>
        <end position="706"/>
    </location>
</feature>
<evidence type="ECO:0000256" key="4">
    <source>
        <dbReference type="ARBA" id="ARBA00029447"/>
    </source>
</evidence>
<dbReference type="SMART" id="SM00304">
    <property type="entry name" value="HAMP"/>
    <property type="match status" value="1"/>
</dbReference>
<dbReference type="GO" id="GO:0005886">
    <property type="term" value="C:plasma membrane"/>
    <property type="evidence" value="ECO:0007669"/>
    <property type="project" value="UniProtKB-SubCell"/>
</dbReference>
<comment type="subcellular location">
    <subcellularLocation>
        <location evidence="1">Cell inner membrane</location>
        <topology evidence="1">Multi-pass membrane protein</topology>
    </subcellularLocation>
</comment>
<keyword evidence="13" id="KW-1185">Reference proteome</keyword>
<dbReference type="Pfam" id="PF00672">
    <property type="entry name" value="HAMP"/>
    <property type="match status" value="1"/>
</dbReference>
<protein>
    <submittedName>
        <fullName evidence="12">Blr2506 protein</fullName>
    </submittedName>
</protein>
<evidence type="ECO:0000313" key="13">
    <source>
        <dbReference type="Proteomes" id="UP000002526"/>
    </source>
</evidence>
<evidence type="ECO:0000313" key="12">
    <source>
        <dbReference type="EMBL" id="BAC47771.1"/>
    </source>
</evidence>
<dbReference type="EMBL" id="BA000040">
    <property type="protein sequence ID" value="BAC47771.1"/>
    <property type="molecule type" value="Genomic_DNA"/>
</dbReference>
<dbReference type="SMART" id="SM01358">
    <property type="entry name" value="HBM"/>
    <property type="match status" value="1"/>
</dbReference>
<dbReference type="SUPFAM" id="SSF58104">
    <property type="entry name" value="Methyl-accepting chemotaxis protein (MCP) signaling domain"/>
    <property type="match status" value="1"/>
</dbReference>
<dbReference type="InterPro" id="IPR000727">
    <property type="entry name" value="T_SNARE_dom"/>
</dbReference>
<dbReference type="PROSITE" id="PS50192">
    <property type="entry name" value="T_SNARE"/>
    <property type="match status" value="1"/>
</dbReference>
<keyword evidence="8" id="KW-0812">Transmembrane</keyword>
<dbReference type="Gene3D" id="6.10.340.10">
    <property type="match status" value="1"/>
</dbReference>
<dbReference type="STRING" id="224911.AAV28_09460"/>
<dbReference type="Proteomes" id="UP000002526">
    <property type="component" value="Chromosome"/>
</dbReference>
<evidence type="ECO:0000259" key="9">
    <source>
        <dbReference type="PROSITE" id="PS50111"/>
    </source>
</evidence>
<evidence type="ECO:0000256" key="2">
    <source>
        <dbReference type="ARBA" id="ARBA00022519"/>
    </source>
</evidence>
<evidence type="ECO:0000259" key="10">
    <source>
        <dbReference type="PROSITE" id="PS50192"/>
    </source>
</evidence>
<dbReference type="PROSITE" id="PS50885">
    <property type="entry name" value="HAMP"/>
    <property type="match status" value="1"/>
</dbReference>
<evidence type="ECO:0000256" key="8">
    <source>
        <dbReference type="SAM" id="Phobius"/>
    </source>
</evidence>
<evidence type="ECO:0000256" key="3">
    <source>
        <dbReference type="ARBA" id="ARBA00023224"/>
    </source>
</evidence>
<evidence type="ECO:0000256" key="7">
    <source>
        <dbReference type="SAM" id="MobiDB-lite"/>
    </source>
</evidence>
<dbReference type="GO" id="GO:0007165">
    <property type="term" value="P:signal transduction"/>
    <property type="evidence" value="ECO:0007669"/>
    <property type="project" value="UniProtKB-KW"/>
</dbReference>
<dbReference type="InterPro" id="IPR032255">
    <property type="entry name" value="HBM"/>
</dbReference>
<dbReference type="SMART" id="SM00283">
    <property type="entry name" value="MA"/>
    <property type="match status" value="1"/>
</dbReference>
<dbReference type="CDD" id="cd06225">
    <property type="entry name" value="HAMP"/>
    <property type="match status" value="1"/>
</dbReference>
<feature type="domain" description="HAMP" evidence="11">
    <location>
        <begin position="398"/>
        <end position="451"/>
    </location>
</feature>
<proteinExistence type="inferred from homology"/>
<keyword evidence="6" id="KW-0175">Coiled coil</keyword>
<accession>Q89S99</accession>
<dbReference type="PANTHER" id="PTHR32089">
    <property type="entry name" value="METHYL-ACCEPTING CHEMOTAXIS PROTEIN MCPB"/>
    <property type="match status" value="1"/>
</dbReference>
<dbReference type="Pfam" id="PF00015">
    <property type="entry name" value="MCPsignal"/>
    <property type="match status" value="1"/>
</dbReference>
<gene>
    <name evidence="12" type="ordered locus">blr2506</name>
</gene>
<keyword evidence="3 5" id="KW-0807">Transducer</keyword>
<dbReference type="PhylomeDB" id="Q89S99"/>
<dbReference type="InterPro" id="IPR004089">
    <property type="entry name" value="MCPsignal_dom"/>
</dbReference>